<dbReference type="PROSITE" id="PS51257">
    <property type="entry name" value="PROKAR_LIPOPROTEIN"/>
    <property type="match status" value="1"/>
</dbReference>
<reference evidence="1 2" key="1">
    <citation type="submission" date="2009-02" db="EMBL/GenBank/DDBJ databases">
        <title>The Genome Sequence of Oxalobacter formigenes OXCC13.</title>
        <authorList>
            <consortium name="The Broad Institute Genome Sequencing Platform"/>
            <person name="Ward D."/>
            <person name="Young S.K."/>
            <person name="Kodira C.D."/>
            <person name="Zeng Q."/>
            <person name="Koehrsen M."/>
            <person name="Alvarado L."/>
            <person name="Berlin A."/>
            <person name="Borenstein D."/>
            <person name="Chen Z."/>
            <person name="Engels R."/>
            <person name="Freedman E."/>
            <person name="Gellesch M."/>
            <person name="Goldberg J."/>
            <person name="Griggs A."/>
            <person name="Gujja S."/>
            <person name="Heiman D."/>
            <person name="Hepburn T."/>
            <person name="Howarth C."/>
            <person name="Jen D."/>
            <person name="Larson L."/>
            <person name="Lewis B."/>
            <person name="Mehta T."/>
            <person name="Park D."/>
            <person name="Pearson M."/>
            <person name="Roberts A."/>
            <person name="Saif S."/>
            <person name="Shea T."/>
            <person name="Shenoy N."/>
            <person name="Sisk P."/>
            <person name="Stolte C."/>
            <person name="Sykes S."/>
            <person name="Walk T."/>
            <person name="White J."/>
            <person name="Yandava C."/>
            <person name="Allison M.J."/>
            <person name="Lander E."/>
            <person name="Nusbaum C."/>
            <person name="Galagan J."/>
            <person name="Birren B."/>
        </authorList>
    </citation>
    <scope>NUCLEOTIDE SEQUENCE [LARGE SCALE GENOMIC DNA]</scope>
    <source>
        <strain evidence="1 2">OXCC13</strain>
    </source>
</reference>
<dbReference type="GeneID" id="77135135"/>
<protein>
    <recommendedName>
        <fullName evidence="3">DUF3829 domain-containing protein</fullName>
    </recommendedName>
</protein>
<dbReference type="HOGENOM" id="CLU_831155_0_0_4"/>
<dbReference type="EMBL" id="GG658170">
    <property type="protein sequence ID" value="EEO29874.1"/>
    <property type="molecule type" value="Genomic_DNA"/>
</dbReference>
<dbReference type="OrthoDB" id="9944896at2"/>
<evidence type="ECO:0008006" key="3">
    <source>
        <dbReference type="Google" id="ProtNLM"/>
    </source>
</evidence>
<gene>
    <name evidence="1" type="ORF">OFBG_00902</name>
</gene>
<dbReference type="RefSeq" id="WP_005880639.1">
    <property type="nucleotide sequence ID" value="NZ_CP019430.1"/>
</dbReference>
<proteinExistence type="predicted"/>
<dbReference type="AlphaFoldDB" id="C3X9J8"/>
<evidence type="ECO:0000313" key="1">
    <source>
        <dbReference type="EMBL" id="EEO29874.1"/>
    </source>
</evidence>
<evidence type="ECO:0000313" key="2">
    <source>
        <dbReference type="Proteomes" id="UP000005089"/>
    </source>
</evidence>
<keyword evidence="2" id="KW-1185">Reference proteome</keyword>
<name>C3X9J8_OXAFO</name>
<sequence length="334" mass="37248">MRIPAFVRLFALAAFTLSLSGCVVLIPTVVEAVNQYRLNNEAEGAVLESNTGALKLVKDSNDPETGKLNDYISGYNSIMVGNWSLWPSWNTLTNHTMKAKPADTISFPVVAGLEKGITSFKKGLAVNAQASPELNAAVTAAVTAGEKLLKDERSSLPYFRDQVYRRDNLDGGRVVLPILKADYTKLIDAMNDIGAILIKKQRAETLRRMDVFKSQRNMVPYYAEQSLLYGQDLVTLFNDPENSVADNAKYVAGDKIVASLELSLKNLKKSLEADYPKREGNNDLDSIISHLEGTIKVYRFMKEKKTAKSFNLMMKRYSNAVESYNRILKFTRPV</sequence>
<accession>C3X9J8</accession>
<dbReference type="STRING" id="847.BRW83_1253"/>
<dbReference type="Proteomes" id="UP000005089">
    <property type="component" value="Unassembled WGS sequence"/>
</dbReference>
<organism evidence="1 2">
    <name type="scientific">Oxalobacter formigenes OXCC13</name>
    <dbReference type="NCBI Taxonomy" id="556269"/>
    <lineage>
        <taxon>Bacteria</taxon>
        <taxon>Pseudomonadati</taxon>
        <taxon>Pseudomonadota</taxon>
        <taxon>Betaproteobacteria</taxon>
        <taxon>Burkholderiales</taxon>
        <taxon>Oxalobacteraceae</taxon>
        <taxon>Oxalobacter</taxon>
    </lineage>
</organism>